<dbReference type="Proteomes" id="UP001234989">
    <property type="component" value="Chromosome 1"/>
</dbReference>
<evidence type="ECO:0008006" key="3">
    <source>
        <dbReference type="Google" id="ProtNLM"/>
    </source>
</evidence>
<dbReference type="AlphaFoldDB" id="A0AAF0PNF1"/>
<dbReference type="EMBL" id="CP133612">
    <property type="protein sequence ID" value="WMV08188.1"/>
    <property type="molecule type" value="Genomic_DNA"/>
</dbReference>
<accession>A0AAF0PNF1</accession>
<evidence type="ECO:0000313" key="1">
    <source>
        <dbReference type="EMBL" id="WMV08188.1"/>
    </source>
</evidence>
<gene>
    <name evidence="1" type="ORF">MTR67_001573</name>
</gene>
<keyword evidence="2" id="KW-1185">Reference proteome</keyword>
<proteinExistence type="predicted"/>
<name>A0AAF0PNF1_SOLVR</name>
<organism evidence="1 2">
    <name type="scientific">Solanum verrucosum</name>
    <dbReference type="NCBI Taxonomy" id="315347"/>
    <lineage>
        <taxon>Eukaryota</taxon>
        <taxon>Viridiplantae</taxon>
        <taxon>Streptophyta</taxon>
        <taxon>Embryophyta</taxon>
        <taxon>Tracheophyta</taxon>
        <taxon>Spermatophyta</taxon>
        <taxon>Magnoliopsida</taxon>
        <taxon>eudicotyledons</taxon>
        <taxon>Gunneridae</taxon>
        <taxon>Pentapetalae</taxon>
        <taxon>asterids</taxon>
        <taxon>lamiids</taxon>
        <taxon>Solanales</taxon>
        <taxon>Solanaceae</taxon>
        <taxon>Solanoideae</taxon>
        <taxon>Solaneae</taxon>
        <taxon>Solanum</taxon>
    </lineage>
</organism>
<evidence type="ECO:0000313" key="2">
    <source>
        <dbReference type="Proteomes" id="UP001234989"/>
    </source>
</evidence>
<reference evidence="1" key="1">
    <citation type="submission" date="2023-08" db="EMBL/GenBank/DDBJ databases">
        <title>A de novo genome assembly of Solanum verrucosum Schlechtendal, a Mexican diploid species geographically isolated from the other diploid A-genome species in potato relatives.</title>
        <authorList>
            <person name="Hosaka K."/>
        </authorList>
    </citation>
    <scope>NUCLEOTIDE SEQUENCE</scope>
    <source>
        <tissue evidence="1">Young leaves</tissue>
    </source>
</reference>
<protein>
    <recommendedName>
        <fullName evidence="3">Gag-pol polyprotein</fullName>
    </recommendedName>
</protein>
<sequence length="238" mass="26659">MFSQVVTNQSGQQRGIRQDIIDTSKIREFLRMNPPDFIGSSVTEDPENFVEEVQKVVEVMHVADAKCVELASNQLKGVSGIRYDQWKKSRAKGAPIVSWDLFESSFMGRFFSRELIEAKDVTLQILEKEKYSRFSEVAGAIDESQLRTVTRLTAHHSALSMGQSAFSLQSRMTVDQYGPSVDLRPVQILNTDHDRSVPDLQFSNISGKSHFSRTTIRVSLGTLVILDPVSASRGYLGV</sequence>